<gene>
    <name evidence="2" type="ORF">SAMN02745121_06958</name>
</gene>
<proteinExistence type="predicted"/>
<dbReference type="Gene3D" id="3.40.50.1820">
    <property type="entry name" value="alpha/beta hydrolase"/>
    <property type="match status" value="1"/>
</dbReference>
<dbReference type="AlphaFoldDB" id="A0A1I2G0I4"/>
<organism evidence="2 3">
    <name type="scientific">Nannocystis exedens</name>
    <dbReference type="NCBI Taxonomy" id="54"/>
    <lineage>
        <taxon>Bacteria</taxon>
        <taxon>Pseudomonadati</taxon>
        <taxon>Myxococcota</taxon>
        <taxon>Polyangia</taxon>
        <taxon>Nannocystales</taxon>
        <taxon>Nannocystaceae</taxon>
        <taxon>Nannocystis</taxon>
    </lineage>
</organism>
<protein>
    <submittedName>
        <fullName evidence="2">Uncharacterized protein</fullName>
    </submittedName>
</protein>
<reference evidence="3" key="1">
    <citation type="submission" date="2016-10" db="EMBL/GenBank/DDBJ databases">
        <authorList>
            <person name="Varghese N."/>
            <person name="Submissions S."/>
        </authorList>
    </citation>
    <scope>NUCLEOTIDE SEQUENCE [LARGE SCALE GENOMIC DNA]</scope>
    <source>
        <strain evidence="3">ATCC 25963</strain>
    </source>
</reference>
<evidence type="ECO:0000313" key="2">
    <source>
        <dbReference type="EMBL" id="SFF10673.1"/>
    </source>
</evidence>
<feature type="region of interest" description="Disordered" evidence="1">
    <location>
        <begin position="21"/>
        <end position="64"/>
    </location>
</feature>
<dbReference type="EMBL" id="FOMX01000029">
    <property type="protein sequence ID" value="SFF10673.1"/>
    <property type="molecule type" value="Genomic_DNA"/>
</dbReference>
<dbReference type="OrthoDB" id="5377249at2"/>
<name>A0A1I2G0I4_9BACT</name>
<accession>A0A1I2G0I4</accession>
<dbReference type="RefSeq" id="WP_096332316.1">
    <property type="nucleotide sequence ID" value="NZ_FOMX01000029.1"/>
</dbReference>
<evidence type="ECO:0000256" key="1">
    <source>
        <dbReference type="SAM" id="MobiDB-lite"/>
    </source>
</evidence>
<keyword evidence="3" id="KW-1185">Reference proteome</keyword>
<evidence type="ECO:0000313" key="3">
    <source>
        <dbReference type="Proteomes" id="UP000199400"/>
    </source>
</evidence>
<dbReference type="PROSITE" id="PS51257">
    <property type="entry name" value="PROKAR_LIPOPROTEIN"/>
    <property type="match status" value="1"/>
</dbReference>
<feature type="compositionally biased region" description="Low complexity" evidence="1">
    <location>
        <begin position="21"/>
        <end position="60"/>
    </location>
</feature>
<dbReference type="SUPFAM" id="SSF53474">
    <property type="entry name" value="alpha/beta-Hydrolases"/>
    <property type="match status" value="1"/>
</dbReference>
<dbReference type="STRING" id="54.SAMN02745121_06958"/>
<dbReference type="Proteomes" id="UP000199400">
    <property type="component" value="Unassembled WGS sequence"/>
</dbReference>
<sequence>MRRSGLVSLVTVGLVACQDPAASSATDDASGSESTSEMSSTTGPMEPVPTTSSSGSSGSTAAQDDCPEGCAADEACVAGICEAVGRADIEAGCHPLGDPAGRGQCVYPWPSNFYTQPAAESSTGLAVALPAALLPKNTQQAEFPADDFLNGKPGFTPNAQIRFASARPIDPAALPPIADIGRSLADDAPIVLLEVGSGERWPYFAEVDATAVAGEPQTIFVRPMRQPRAGERYVVAVRRLRDKNGEEIPASPLFRALRDELVTDVPQLEAERGRYDEIFAALAAAGVDRASLQLAWDFTTNTQAELQRDFTAIVPQIVASAEAGDLGYTIEEVSEDPGTEVPLVVRGTFTVPSCLAGDSGPGTVFARDPGGLPDCSNTATANFWIAVPQAIYEAKTPAPVAVYGHGLLGSGSEAESVAKKNGALIMAGTDFWGMSEDDIAAVIGMIGQNFTGGRTLGERLVQSAVNFTTLAYLAQGELAAEPALQGLIDPSTVYYIGGSQGGIMGATVTAMAPNLQRAVLVVGASNYSLMVWRSTAFEEVNSVWAATQPSVQNREFLFALYQAVFDVADPVTYRSVIEEAGDALLLIESIGDAQVANIASEAMARSYGMRMAGPSVYPVWGIEDAPPGFTGSALLQVDTKQGPLPPVENLPAEGDNGAHGAAVDDPAVQGILGAFLLEGVVENQCDGACDPG</sequence>
<dbReference type="InterPro" id="IPR029058">
    <property type="entry name" value="AB_hydrolase_fold"/>
</dbReference>